<feature type="signal peptide" evidence="2">
    <location>
        <begin position="1"/>
        <end position="21"/>
    </location>
</feature>
<feature type="region of interest" description="Disordered" evidence="1">
    <location>
        <begin position="315"/>
        <end position="334"/>
    </location>
</feature>
<evidence type="ECO:0000256" key="2">
    <source>
        <dbReference type="SAM" id="SignalP"/>
    </source>
</evidence>
<keyword evidence="4" id="KW-1185">Reference proteome</keyword>
<evidence type="ECO:0000256" key="1">
    <source>
        <dbReference type="SAM" id="MobiDB-lite"/>
    </source>
</evidence>
<feature type="chain" id="PRO_5043808653" evidence="2">
    <location>
        <begin position="22"/>
        <end position="334"/>
    </location>
</feature>
<protein>
    <submittedName>
        <fullName evidence="3">Uncharacterized protein</fullName>
    </submittedName>
</protein>
<proteinExistence type="predicted"/>
<keyword evidence="2" id="KW-0732">Signal</keyword>
<comment type="caution">
    <text evidence="3">The sequence shown here is derived from an EMBL/GenBank/DDBJ whole genome shotgun (WGS) entry which is preliminary data.</text>
</comment>
<dbReference type="AlphaFoldDB" id="A0AAV4HQZ8"/>
<sequence>MMASVGFSTICLTFLISLAASIPDPVFEMGPSYKQGYCASLFCELKHDRVTPYNITRMEIIRTVYKRMGKEVHQIMSLSASGPHRNAFSKGMKIRVVNRDSFAVIIYLKGDDCQAAYDCGVELVDVKGNKLRRGASVRPSTPNNEKKFFRDPLLLKVYYIARYLRDGLYDMHKKITGLENKLLHRHEEAEIKLKKISHAVFRLGGHLSSIAISGFTKTYEKLAHLETKLAAIASGSAQQKPLNTSKAGKDHEKVNNLTSVDSGPSQQKALNTSKAGKDHEKVNNLTSVDSGPSQQKALNTSETGNDDQKVNAVLEANKRNEDSPLDLVDFPLLG</sequence>
<feature type="region of interest" description="Disordered" evidence="1">
    <location>
        <begin position="236"/>
        <end position="308"/>
    </location>
</feature>
<feature type="compositionally biased region" description="Polar residues" evidence="1">
    <location>
        <begin position="236"/>
        <end position="246"/>
    </location>
</feature>
<evidence type="ECO:0000313" key="4">
    <source>
        <dbReference type="Proteomes" id="UP000762676"/>
    </source>
</evidence>
<evidence type="ECO:0000313" key="3">
    <source>
        <dbReference type="EMBL" id="GFS00334.1"/>
    </source>
</evidence>
<dbReference type="EMBL" id="BMAT01009178">
    <property type="protein sequence ID" value="GFS00334.1"/>
    <property type="molecule type" value="Genomic_DNA"/>
</dbReference>
<organism evidence="3 4">
    <name type="scientific">Elysia marginata</name>
    <dbReference type="NCBI Taxonomy" id="1093978"/>
    <lineage>
        <taxon>Eukaryota</taxon>
        <taxon>Metazoa</taxon>
        <taxon>Spiralia</taxon>
        <taxon>Lophotrochozoa</taxon>
        <taxon>Mollusca</taxon>
        <taxon>Gastropoda</taxon>
        <taxon>Heterobranchia</taxon>
        <taxon>Euthyneura</taxon>
        <taxon>Panpulmonata</taxon>
        <taxon>Sacoglossa</taxon>
        <taxon>Placobranchoidea</taxon>
        <taxon>Plakobranchidae</taxon>
        <taxon>Elysia</taxon>
    </lineage>
</organism>
<accession>A0AAV4HQZ8</accession>
<feature type="compositionally biased region" description="Polar residues" evidence="1">
    <location>
        <begin position="255"/>
        <end position="274"/>
    </location>
</feature>
<gene>
    <name evidence="3" type="ORF">ElyMa_004552300</name>
</gene>
<dbReference type="Proteomes" id="UP000762676">
    <property type="component" value="Unassembled WGS sequence"/>
</dbReference>
<reference evidence="3 4" key="1">
    <citation type="journal article" date="2021" name="Elife">
        <title>Chloroplast acquisition without the gene transfer in kleptoplastic sea slugs, Plakobranchus ocellatus.</title>
        <authorList>
            <person name="Maeda T."/>
            <person name="Takahashi S."/>
            <person name="Yoshida T."/>
            <person name="Shimamura S."/>
            <person name="Takaki Y."/>
            <person name="Nagai Y."/>
            <person name="Toyoda A."/>
            <person name="Suzuki Y."/>
            <person name="Arimoto A."/>
            <person name="Ishii H."/>
            <person name="Satoh N."/>
            <person name="Nishiyama T."/>
            <person name="Hasebe M."/>
            <person name="Maruyama T."/>
            <person name="Minagawa J."/>
            <person name="Obokata J."/>
            <person name="Shigenobu S."/>
        </authorList>
    </citation>
    <scope>NUCLEOTIDE SEQUENCE [LARGE SCALE GENOMIC DNA]</scope>
</reference>
<name>A0AAV4HQZ8_9GAST</name>
<feature type="compositionally biased region" description="Polar residues" evidence="1">
    <location>
        <begin position="283"/>
        <end position="303"/>
    </location>
</feature>